<dbReference type="GO" id="GO:0042602">
    <property type="term" value="F:riboflavin reductase (NADPH) activity"/>
    <property type="evidence" value="ECO:0007669"/>
    <property type="project" value="TreeGrafter"/>
</dbReference>
<comment type="caution">
    <text evidence="3">The sequence shown here is derived from an EMBL/GenBank/DDBJ whole genome shotgun (WGS) entry which is preliminary data.</text>
</comment>
<dbReference type="GO" id="GO:0010181">
    <property type="term" value="F:FMN binding"/>
    <property type="evidence" value="ECO:0007669"/>
    <property type="project" value="InterPro"/>
</dbReference>
<keyword evidence="4" id="KW-1185">Reference proteome</keyword>
<dbReference type="EMBL" id="BONJ01000037">
    <property type="protein sequence ID" value="GIG18114.1"/>
    <property type="molecule type" value="Genomic_DNA"/>
</dbReference>
<protein>
    <submittedName>
        <fullName evidence="3">Reductase</fullName>
    </submittedName>
</protein>
<evidence type="ECO:0000313" key="3">
    <source>
        <dbReference type="EMBL" id="GIG18114.1"/>
    </source>
</evidence>
<dbReference type="Proteomes" id="UP000660339">
    <property type="component" value="Unassembled WGS sequence"/>
</dbReference>
<dbReference type="InterPro" id="IPR002563">
    <property type="entry name" value="Flavin_Rdtase-like_dom"/>
</dbReference>
<dbReference type="SUPFAM" id="SSF50475">
    <property type="entry name" value="FMN-binding split barrel"/>
    <property type="match status" value="1"/>
</dbReference>
<dbReference type="Gene3D" id="2.30.110.10">
    <property type="entry name" value="Electron Transport, Fmn-binding Protein, Chain A"/>
    <property type="match status" value="1"/>
</dbReference>
<dbReference type="Pfam" id="PF01613">
    <property type="entry name" value="Flavin_Reduct"/>
    <property type="match status" value="1"/>
</dbReference>
<evidence type="ECO:0000259" key="2">
    <source>
        <dbReference type="SMART" id="SM00903"/>
    </source>
</evidence>
<dbReference type="InterPro" id="IPR012349">
    <property type="entry name" value="Split_barrel_FMN-bd"/>
</dbReference>
<feature type="domain" description="Flavin reductase like" evidence="2">
    <location>
        <begin position="10"/>
        <end position="160"/>
    </location>
</feature>
<gene>
    <name evidence="3" type="ORF">Cme02nite_64460</name>
</gene>
<keyword evidence="1" id="KW-0560">Oxidoreductase</keyword>
<reference evidence="3" key="1">
    <citation type="submission" date="2021-01" db="EMBL/GenBank/DDBJ databases">
        <title>Whole genome shotgun sequence of Catellatospora methionotrophica NBRC 14553.</title>
        <authorList>
            <person name="Komaki H."/>
            <person name="Tamura T."/>
        </authorList>
    </citation>
    <scope>NUCLEOTIDE SEQUENCE</scope>
    <source>
        <strain evidence="3">NBRC 14553</strain>
    </source>
</reference>
<accession>A0A8J3LM58</accession>
<dbReference type="PANTHER" id="PTHR30466:SF1">
    <property type="entry name" value="FMN REDUCTASE (NADH) RUTF"/>
    <property type="match status" value="1"/>
</dbReference>
<proteinExistence type="predicted"/>
<organism evidence="3 4">
    <name type="scientific">Catellatospora methionotrophica</name>
    <dbReference type="NCBI Taxonomy" id="121620"/>
    <lineage>
        <taxon>Bacteria</taxon>
        <taxon>Bacillati</taxon>
        <taxon>Actinomycetota</taxon>
        <taxon>Actinomycetes</taxon>
        <taxon>Micromonosporales</taxon>
        <taxon>Micromonosporaceae</taxon>
        <taxon>Catellatospora</taxon>
    </lineage>
</organism>
<sequence>MTPPDLRGVMRTFATGVCVASAYRDTPGGRRHDAMTVNSLGSISLDPPLICLSFRRGSGFLGDLLAAGCWAVSILPAGERETARRLAMPLPARATHVAGLHARPGAATGALVLAGASWLECGLRQRFDLGDHTLVIGQVLTAGHHARSPALVFLHGGYHTVDDPQAATVHLSGPGHWGEYC</sequence>
<dbReference type="AlphaFoldDB" id="A0A8J3LM58"/>
<dbReference type="InterPro" id="IPR050268">
    <property type="entry name" value="NADH-dep_flavin_reductase"/>
</dbReference>
<dbReference type="SMART" id="SM00903">
    <property type="entry name" value="Flavin_Reduct"/>
    <property type="match status" value="1"/>
</dbReference>
<dbReference type="PANTHER" id="PTHR30466">
    <property type="entry name" value="FLAVIN REDUCTASE"/>
    <property type="match status" value="1"/>
</dbReference>
<dbReference type="RefSeq" id="WP_203671927.1">
    <property type="nucleotide sequence ID" value="NZ_BONJ01000037.1"/>
</dbReference>
<name>A0A8J3LM58_9ACTN</name>
<evidence type="ECO:0000313" key="4">
    <source>
        <dbReference type="Proteomes" id="UP000660339"/>
    </source>
</evidence>
<evidence type="ECO:0000256" key="1">
    <source>
        <dbReference type="ARBA" id="ARBA00023002"/>
    </source>
</evidence>